<reference evidence="2 3" key="1">
    <citation type="submission" date="2017-11" db="EMBL/GenBank/DDBJ databases">
        <title>Genome sequence of the bacterial symbiont EPR9N from a vent mussel Bathymodiolus thermophilus.</title>
        <authorList>
            <person name="Won Y.-J."/>
        </authorList>
    </citation>
    <scope>NUCLEOTIDE SEQUENCE [LARGE SCALE GENOMIC DNA]</scope>
    <source>
        <strain evidence="2 3">EPR9N</strain>
    </source>
</reference>
<evidence type="ECO:0000313" key="3">
    <source>
        <dbReference type="Proteomes" id="UP000278334"/>
    </source>
</evidence>
<dbReference type="Pfam" id="PF13589">
    <property type="entry name" value="HATPase_c_3"/>
    <property type="match status" value="1"/>
</dbReference>
<dbReference type="Proteomes" id="UP000278334">
    <property type="component" value="Chromosome"/>
</dbReference>
<accession>A0A3G3IIX8</accession>
<gene>
    <name evidence="2" type="ORF">MS2017_0026</name>
</gene>
<dbReference type="InterPro" id="IPR036890">
    <property type="entry name" value="HATPase_C_sf"/>
</dbReference>
<dbReference type="SUPFAM" id="SSF55874">
    <property type="entry name" value="ATPase domain of HSP90 chaperone/DNA topoisomerase II/histidine kinase"/>
    <property type="match status" value="2"/>
</dbReference>
<evidence type="ECO:0000313" key="2">
    <source>
        <dbReference type="EMBL" id="AYQ55796.1"/>
    </source>
</evidence>
<dbReference type="Gene3D" id="3.30.565.10">
    <property type="entry name" value="Histidine kinase-like ATPase, C-terminal domain"/>
    <property type="match status" value="2"/>
</dbReference>
<dbReference type="KEGG" id="bthg:MS2017_0026"/>
<proteinExistence type="predicted"/>
<dbReference type="AlphaFoldDB" id="A0A3G3IIX8"/>
<dbReference type="InterPro" id="IPR005467">
    <property type="entry name" value="His_kinase_dom"/>
</dbReference>
<feature type="domain" description="Histidine kinase" evidence="1">
    <location>
        <begin position="494"/>
        <end position="698"/>
    </location>
</feature>
<name>A0A3G3IIX8_9GAMM</name>
<evidence type="ECO:0000259" key="1">
    <source>
        <dbReference type="PROSITE" id="PS50109"/>
    </source>
</evidence>
<organism evidence="2 3">
    <name type="scientific">Bathymodiolus thermophilus thioautotrophic gill symbiont</name>
    <dbReference type="NCBI Taxonomy" id="2360"/>
    <lineage>
        <taxon>Bacteria</taxon>
        <taxon>Pseudomonadati</taxon>
        <taxon>Pseudomonadota</taxon>
        <taxon>Gammaproteobacteria</taxon>
        <taxon>sulfur-oxidizing symbionts</taxon>
    </lineage>
</organism>
<dbReference type="EMBL" id="CP024634">
    <property type="protein sequence ID" value="AYQ55796.1"/>
    <property type="molecule type" value="Genomic_DNA"/>
</dbReference>
<dbReference type="RefSeq" id="WP_122950874.1">
    <property type="nucleotide sequence ID" value="NZ_CP024634.1"/>
</dbReference>
<dbReference type="PROSITE" id="PS50109">
    <property type="entry name" value="HIS_KIN"/>
    <property type="match status" value="1"/>
</dbReference>
<protein>
    <recommendedName>
        <fullName evidence="1">Histidine kinase domain-containing protein</fullName>
    </recommendedName>
</protein>
<sequence length="698" mass="79151">MKPKAFNFEFSPNLIALLGEQLIHDKKIAVSELVKNAYDADASKVEIEVINDQITIEDDGSGMDINTIKNVWLKPGISSKKNIQTGVLTPKYNRMPIGEKGVGRLGSHKLGSLITLYTKSDNQEIYLHIDWNELEKSASLSDMPPIDVLENKTNEIQGKSGTKIIIEQLKEKWADKDIEQLSCDLTNLIAPFSSQNNFNIILKKDNELFHNDLKEQAEKIKQNALFNFNITINNGFISKFNYQFKPWLGLDKVDARKISLPDDINLLKNTLGKKQKVLDFDNELEIYEGLNIGEINFSGLIYDFDNILWGVQEQLNTKEKISTKNYIKFNGGIRVYRDNFRVFNYGEPGHDILNLDARRVQRTSGQISSNQILASIRLSRKESTGLIEKTNREGFVNNAALDGLNNALNEILRVVNIFRENDKQKIIKTYLSKPEDRVSIEGKVEDMRQTIVNSNLSEEAKEKITNKLQKFSKDFSEAKNIFMNAANAGVSLSIVVHELDKVISNLNSNIKDKNWAKVPEIAKYLQTTLDAYKDTLRVDKKTSIVGIDEIVNKSIFNVSARFAFHKIEVITDLTEDLSVPVKRNLIIGVLNNLFDNAIYWLDYQRIQNKKILIKSYEKDKQIHLLVADNGKGFTIDFDIAITAFITGRNDDSSMGIGLHLADKIMEAHEGLLTEGNLEAGDLPKEFKDGAIVKLIFRK</sequence>